<proteinExistence type="predicted"/>
<evidence type="ECO:0000313" key="1">
    <source>
        <dbReference type="EMBL" id="KAH7916508.1"/>
    </source>
</evidence>
<dbReference type="EMBL" id="MU267590">
    <property type="protein sequence ID" value="KAH7916508.1"/>
    <property type="molecule type" value="Genomic_DNA"/>
</dbReference>
<dbReference type="Proteomes" id="UP000790377">
    <property type="component" value="Unassembled WGS sequence"/>
</dbReference>
<keyword evidence="2" id="KW-1185">Reference proteome</keyword>
<accession>A0ACB8AU00</accession>
<sequence length="247" mass="27519">MAPWLLIGLCAAVALYIFSDDKKDKPPKPSGYGYCENRTETFVPPRREQWQAPLPAPISWPETRIRPQNPIPAREVREESIQWAPQPFQDSQISGDSSALLRQEAREAGLWAAQRAKESQEAYKRGDRAAAKRLSVLSKEHKARMLKLDAEASEQIFRAKNAKRKSTDVDLHGLYVNEAVEQSLKAIGKAKFNGSEKVRLIVGKGLGSDGGIPKIKPAVTKALQKLDIRTKVDPRNEGVLIAYLIDP</sequence>
<reference evidence="1" key="1">
    <citation type="journal article" date="2021" name="New Phytol.">
        <title>Evolutionary innovations through gain and loss of genes in the ectomycorrhizal Boletales.</title>
        <authorList>
            <person name="Wu G."/>
            <person name="Miyauchi S."/>
            <person name="Morin E."/>
            <person name="Kuo A."/>
            <person name="Drula E."/>
            <person name="Varga T."/>
            <person name="Kohler A."/>
            <person name="Feng B."/>
            <person name="Cao Y."/>
            <person name="Lipzen A."/>
            <person name="Daum C."/>
            <person name="Hundley H."/>
            <person name="Pangilinan J."/>
            <person name="Johnson J."/>
            <person name="Barry K."/>
            <person name="LaButti K."/>
            <person name="Ng V."/>
            <person name="Ahrendt S."/>
            <person name="Min B."/>
            <person name="Choi I.G."/>
            <person name="Park H."/>
            <person name="Plett J.M."/>
            <person name="Magnuson J."/>
            <person name="Spatafora J.W."/>
            <person name="Nagy L.G."/>
            <person name="Henrissat B."/>
            <person name="Grigoriev I.V."/>
            <person name="Yang Z.L."/>
            <person name="Xu J."/>
            <person name="Martin F.M."/>
        </authorList>
    </citation>
    <scope>NUCLEOTIDE SEQUENCE</scope>
    <source>
        <strain evidence="1">ATCC 28755</strain>
    </source>
</reference>
<evidence type="ECO:0000313" key="2">
    <source>
        <dbReference type="Proteomes" id="UP000790377"/>
    </source>
</evidence>
<name>A0ACB8AU00_9AGAM</name>
<comment type="caution">
    <text evidence="1">The sequence shown here is derived from an EMBL/GenBank/DDBJ whole genome shotgun (WGS) entry which is preliminary data.</text>
</comment>
<gene>
    <name evidence="1" type="ORF">BJ138DRAFT_1108610</name>
</gene>
<organism evidence="1 2">
    <name type="scientific">Hygrophoropsis aurantiaca</name>
    <dbReference type="NCBI Taxonomy" id="72124"/>
    <lineage>
        <taxon>Eukaryota</taxon>
        <taxon>Fungi</taxon>
        <taxon>Dikarya</taxon>
        <taxon>Basidiomycota</taxon>
        <taxon>Agaricomycotina</taxon>
        <taxon>Agaricomycetes</taxon>
        <taxon>Agaricomycetidae</taxon>
        <taxon>Boletales</taxon>
        <taxon>Coniophorineae</taxon>
        <taxon>Hygrophoropsidaceae</taxon>
        <taxon>Hygrophoropsis</taxon>
    </lineage>
</organism>
<protein>
    <submittedName>
        <fullName evidence="1">DUF1771-domain-containing protein</fullName>
    </submittedName>
</protein>